<dbReference type="GeneID" id="30970907"/>
<organism evidence="2 3">
    <name type="scientific">Aspergillus aculeatus (strain ATCC 16872 / CBS 172.66 / WB 5094)</name>
    <dbReference type="NCBI Taxonomy" id="690307"/>
    <lineage>
        <taxon>Eukaryota</taxon>
        <taxon>Fungi</taxon>
        <taxon>Dikarya</taxon>
        <taxon>Ascomycota</taxon>
        <taxon>Pezizomycotina</taxon>
        <taxon>Eurotiomycetes</taxon>
        <taxon>Eurotiomycetidae</taxon>
        <taxon>Eurotiales</taxon>
        <taxon>Aspergillaceae</taxon>
        <taxon>Aspergillus</taxon>
        <taxon>Aspergillus subgen. Circumdati</taxon>
    </lineage>
</organism>
<evidence type="ECO:0000256" key="1">
    <source>
        <dbReference type="SAM" id="MobiDB-lite"/>
    </source>
</evidence>
<keyword evidence="3" id="KW-1185">Reference proteome</keyword>
<gene>
    <name evidence="2" type="ORF">ASPACDRAFT_127999</name>
</gene>
<name>A0A1L9WF82_ASPA1</name>
<dbReference type="RefSeq" id="XP_020051168.1">
    <property type="nucleotide sequence ID" value="XM_020197093.1"/>
</dbReference>
<evidence type="ECO:0000313" key="2">
    <source>
        <dbReference type="EMBL" id="OJJ94828.1"/>
    </source>
</evidence>
<reference evidence="3" key="1">
    <citation type="journal article" date="2017" name="Genome Biol.">
        <title>Comparative genomics reveals high biological diversity and specific adaptations in the industrially and medically important fungal genus Aspergillus.</title>
        <authorList>
            <person name="de Vries R.P."/>
            <person name="Riley R."/>
            <person name="Wiebenga A."/>
            <person name="Aguilar-Osorio G."/>
            <person name="Amillis S."/>
            <person name="Uchima C.A."/>
            <person name="Anderluh G."/>
            <person name="Asadollahi M."/>
            <person name="Askin M."/>
            <person name="Barry K."/>
            <person name="Battaglia E."/>
            <person name="Bayram O."/>
            <person name="Benocci T."/>
            <person name="Braus-Stromeyer S.A."/>
            <person name="Caldana C."/>
            <person name="Canovas D."/>
            <person name="Cerqueira G.C."/>
            <person name="Chen F."/>
            <person name="Chen W."/>
            <person name="Choi C."/>
            <person name="Clum A."/>
            <person name="Dos Santos R.A."/>
            <person name="Damasio A.R."/>
            <person name="Diallinas G."/>
            <person name="Emri T."/>
            <person name="Fekete E."/>
            <person name="Flipphi M."/>
            <person name="Freyberg S."/>
            <person name="Gallo A."/>
            <person name="Gournas C."/>
            <person name="Habgood R."/>
            <person name="Hainaut M."/>
            <person name="Harispe M.L."/>
            <person name="Henrissat B."/>
            <person name="Hilden K.S."/>
            <person name="Hope R."/>
            <person name="Hossain A."/>
            <person name="Karabika E."/>
            <person name="Karaffa L."/>
            <person name="Karanyi Z."/>
            <person name="Krasevec N."/>
            <person name="Kuo A."/>
            <person name="Kusch H."/>
            <person name="LaButti K."/>
            <person name="Lagendijk E.L."/>
            <person name="Lapidus A."/>
            <person name="Levasseur A."/>
            <person name="Lindquist E."/>
            <person name="Lipzen A."/>
            <person name="Logrieco A.F."/>
            <person name="MacCabe A."/>
            <person name="Maekelae M.R."/>
            <person name="Malavazi I."/>
            <person name="Melin P."/>
            <person name="Meyer V."/>
            <person name="Mielnichuk N."/>
            <person name="Miskei M."/>
            <person name="Molnar A.P."/>
            <person name="Mule G."/>
            <person name="Ngan C.Y."/>
            <person name="Orejas M."/>
            <person name="Orosz E."/>
            <person name="Ouedraogo J.P."/>
            <person name="Overkamp K.M."/>
            <person name="Park H.-S."/>
            <person name="Perrone G."/>
            <person name="Piumi F."/>
            <person name="Punt P.J."/>
            <person name="Ram A.F."/>
            <person name="Ramon A."/>
            <person name="Rauscher S."/>
            <person name="Record E."/>
            <person name="Riano-Pachon D.M."/>
            <person name="Robert V."/>
            <person name="Roehrig J."/>
            <person name="Ruller R."/>
            <person name="Salamov A."/>
            <person name="Salih N.S."/>
            <person name="Samson R.A."/>
            <person name="Sandor E."/>
            <person name="Sanguinetti M."/>
            <person name="Schuetze T."/>
            <person name="Sepcic K."/>
            <person name="Shelest E."/>
            <person name="Sherlock G."/>
            <person name="Sophianopoulou V."/>
            <person name="Squina F.M."/>
            <person name="Sun H."/>
            <person name="Susca A."/>
            <person name="Todd R.B."/>
            <person name="Tsang A."/>
            <person name="Unkles S.E."/>
            <person name="van de Wiele N."/>
            <person name="van Rossen-Uffink D."/>
            <person name="Oliveira J.V."/>
            <person name="Vesth T.C."/>
            <person name="Visser J."/>
            <person name="Yu J.-H."/>
            <person name="Zhou M."/>
            <person name="Andersen M.R."/>
            <person name="Archer D.B."/>
            <person name="Baker S.E."/>
            <person name="Benoit I."/>
            <person name="Brakhage A.A."/>
            <person name="Braus G.H."/>
            <person name="Fischer R."/>
            <person name="Frisvad J.C."/>
            <person name="Goldman G.H."/>
            <person name="Houbraken J."/>
            <person name="Oakley B."/>
            <person name="Pocsi I."/>
            <person name="Scazzocchio C."/>
            <person name="Seiboth B."/>
            <person name="vanKuyk P.A."/>
            <person name="Wortman J."/>
            <person name="Dyer P.S."/>
            <person name="Grigoriev I.V."/>
        </authorList>
    </citation>
    <scope>NUCLEOTIDE SEQUENCE [LARGE SCALE GENOMIC DNA]</scope>
    <source>
        <strain evidence="3">ATCC 16872 / CBS 172.66 / WB 5094</strain>
    </source>
</reference>
<protein>
    <submittedName>
        <fullName evidence="2">Uncharacterized protein</fullName>
    </submittedName>
</protein>
<sequence>MHQLQPPQSFMPLNLASTHEHQQVSPAQATPPTPLEASISSNPPYTQSTPPGTPEPPAPAQRTHPLPQLKVPHPNDPLLPCPPVNLRHPAPFLQPRANHTFIHSRPANRTNVSKPAISCFRSKCASKIASTSTAVPALKSDPANALYERCHLFCNWLSMITWCAGRVPPIRPPKRKWIPSARPSRWRWACA</sequence>
<feature type="compositionally biased region" description="Polar residues" evidence="1">
    <location>
        <begin position="38"/>
        <end position="48"/>
    </location>
</feature>
<proteinExistence type="predicted"/>
<accession>A0A1L9WF82</accession>
<dbReference type="VEuPathDB" id="FungiDB:ASPACDRAFT_127999"/>
<dbReference type="Proteomes" id="UP000184546">
    <property type="component" value="Unassembled WGS sequence"/>
</dbReference>
<dbReference type="EMBL" id="KV878993">
    <property type="protein sequence ID" value="OJJ94828.1"/>
    <property type="molecule type" value="Genomic_DNA"/>
</dbReference>
<feature type="region of interest" description="Disordered" evidence="1">
    <location>
        <begin position="1"/>
        <end position="77"/>
    </location>
</feature>
<dbReference type="AlphaFoldDB" id="A0A1L9WF82"/>
<evidence type="ECO:0000313" key="3">
    <source>
        <dbReference type="Proteomes" id="UP000184546"/>
    </source>
</evidence>